<dbReference type="AlphaFoldDB" id="A0AB34J103"/>
<dbReference type="EMBL" id="JBGBPQ010000014">
    <property type="protein sequence ID" value="KAL1511188.1"/>
    <property type="molecule type" value="Genomic_DNA"/>
</dbReference>
<comment type="caution">
    <text evidence="2">The sequence shown here is derived from an EMBL/GenBank/DDBJ whole genome shotgun (WGS) entry which is preliminary data.</text>
</comment>
<evidence type="ECO:0000256" key="1">
    <source>
        <dbReference type="SAM" id="MobiDB-lite"/>
    </source>
</evidence>
<reference evidence="2 3" key="1">
    <citation type="journal article" date="2024" name="Science">
        <title>Giant polyketide synthase enzymes in the biosynthesis of giant marine polyether toxins.</title>
        <authorList>
            <person name="Fallon T.R."/>
            <person name="Shende V.V."/>
            <person name="Wierzbicki I.H."/>
            <person name="Pendleton A.L."/>
            <person name="Watervoot N.F."/>
            <person name="Auber R.P."/>
            <person name="Gonzalez D.J."/>
            <person name="Wisecaver J.H."/>
            <person name="Moore B.S."/>
        </authorList>
    </citation>
    <scope>NUCLEOTIDE SEQUENCE [LARGE SCALE GENOMIC DNA]</scope>
    <source>
        <strain evidence="2 3">12B1</strain>
    </source>
</reference>
<proteinExistence type="predicted"/>
<protein>
    <submittedName>
        <fullName evidence="2">Uncharacterized protein</fullName>
    </submittedName>
</protein>
<name>A0AB34J103_PRYPA</name>
<evidence type="ECO:0000313" key="2">
    <source>
        <dbReference type="EMBL" id="KAL1511188.1"/>
    </source>
</evidence>
<gene>
    <name evidence="2" type="ORF">AB1Y20_006003</name>
</gene>
<sequence length="70" mass="8138">MPRTPPHTDKPSFPEDASWDGSPLKRYAWQKDLPRRFTRANPSFRTLCEHGYVLERGKVVCSSPIHRDNT</sequence>
<organism evidence="2 3">
    <name type="scientific">Prymnesium parvum</name>
    <name type="common">Toxic golden alga</name>
    <dbReference type="NCBI Taxonomy" id="97485"/>
    <lineage>
        <taxon>Eukaryota</taxon>
        <taxon>Haptista</taxon>
        <taxon>Haptophyta</taxon>
        <taxon>Prymnesiophyceae</taxon>
        <taxon>Prymnesiales</taxon>
        <taxon>Prymnesiaceae</taxon>
        <taxon>Prymnesium</taxon>
    </lineage>
</organism>
<evidence type="ECO:0000313" key="3">
    <source>
        <dbReference type="Proteomes" id="UP001515480"/>
    </source>
</evidence>
<dbReference type="Proteomes" id="UP001515480">
    <property type="component" value="Unassembled WGS sequence"/>
</dbReference>
<keyword evidence="3" id="KW-1185">Reference proteome</keyword>
<feature type="region of interest" description="Disordered" evidence="1">
    <location>
        <begin position="1"/>
        <end position="22"/>
    </location>
</feature>
<feature type="compositionally biased region" description="Basic and acidic residues" evidence="1">
    <location>
        <begin position="1"/>
        <end position="13"/>
    </location>
</feature>
<accession>A0AB34J103</accession>